<evidence type="ECO:0000313" key="2">
    <source>
        <dbReference type="EMBL" id="CUQ67944.1"/>
    </source>
</evidence>
<gene>
    <name evidence="2" type="ORF">NITINOP_2972</name>
</gene>
<dbReference type="Proteomes" id="UP000066284">
    <property type="component" value="Chromosome 1"/>
</dbReference>
<protein>
    <submittedName>
        <fullName evidence="2">Uncharacterized protein</fullName>
    </submittedName>
</protein>
<sequence length="125" mass="13459">MRLGSHHSRSFVAITIVVFLLAFSFNAYACLLPLAGTTDASMANGCSTPEEQPVRQLCDAFKTLGIESSPQSTSLHMDHHWSAADQAPVALPAVSCRLARISNPYHSLESSSPPHESLPSTVLRI</sequence>
<reference evidence="3" key="1">
    <citation type="submission" date="2015-09" db="EMBL/GenBank/DDBJ databases">
        <authorList>
            <person name="Daims H."/>
        </authorList>
    </citation>
    <scope>NUCLEOTIDE SEQUENCE [LARGE SCALE GENOMIC DNA]</scope>
</reference>
<accession>A0A0S4KXP2</accession>
<keyword evidence="3" id="KW-1185">Reference proteome</keyword>
<dbReference type="AlphaFoldDB" id="A0A0S4KXP2"/>
<dbReference type="KEGG" id="nio:NITINOP_2972"/>
<dbReference type="STRING" id="1715989.NITINOP_2972"/>
<feature type="region of interest" description="Disordered" evidence="1">
    <location>
        <begin position="106"/>
        <end position="125"/>
    </location>
</feature>
<organism evidence="2 3">
    <name type="scientific">Candidatus Nitrospira inopinata</name>
    <dbReference type="NCBI Taxonomy" id="1715989"/>
    <lineage>
        <taxon>Bacteria</taxon>
        <taxon>Pseudomonadati</taxon>
        <taxon>Nitrospirota</taxon>
        <taxon>Nitrospiria</taxon>
        <taxon>Nitrospirales</taxon>
        <taxon>Nitrospiraceae</taxon>
        <taxon>Nitrospira</taxon>
    </lineage>
</organism>
<evidence type="ECO:0000256" key="1">
    <source>
        <dbReference type="SAM" id="MobiDB-lite"/>
    </source>
</evidence>
<proteinExistence type="predicted"/>
<name>A0A0S4KXP2_9BACT</name>
<dbReference type="EMBL" id="LN885086">
    <property type="protein sequence ID" value="CUQ67944.1"/>
    <property type="molecule type" value="Genomic_DNA"/>
</dbReference>
<evidence type="ECO:0000313" key="3">
    <source>
        <dbReference type="Proteomes" id="UP000066284"/>
    </source>
</evidence>